<evidence type="ECO:0000256" key="8">
    <source>
        <dbReference type="ARBA" id="ARBA00047754"/>
    </source>
</evidence>
<evidence type="ECO:0000256" key="4">
    <source>
        <dbReference type="ARBA" id="ARBA00022741"/>
    </source>
</evidence>
<evidence type="ECO:0000256" key="1">
    <source>
        <dbReference type="ARBA" id="ARBA00010406"/>
    </source>
</evidence>
<keyword evidence="7 10" id="KW-0215">Deoxyribonucleotide synthesis</keyword>
<dbReference type="EMBL" id="MFEN01000003">
    <property type="protein sequence ID" value="OGE84583.1"/>
    <property type="molecule type" value="Genomic_DNA"/>
</dbReference>
<sequence length="733" mass="82978">MIQKVKKRNGTLVDFDREKISLAIEKAFIAVRGGIDKVKLKEITDSAVILIDNKFTEAIPPVEAIQDAVETNIMENGFHDVAKAYIVYRYQHSKIREEKKKETIKKIAENVLMVVKRSGVKELFSTEKIVKTLSRYTKGLEKDVDVNEIARQCQAEVYDGITTIEVTRALIMVVRSNIERDPAYSKVASGLLLDKLYKDVFGAGFDYAKLPELHSKVFIKNIKDAVANGYLDARMLDFDLDKLSKSLKLDNDSLFEYMGLEILSSRYFIENPNTKTSIETPQMFWMRIGMGTALLEDAAKRNDVALQFYEVLSGFYYTPGGRTLFQAGAKKAQLSNCFLNVVPDSLDAIFKTFSDNAQYLKWSGGTGTSWTPLRATGAYIKGTAVSSQGIIPFLKIASDVNMAINRSGKRRGAGCVYLEVWHHDIEDFLELRKNTGDERRRTHDISTANWIPDLFMKRVRDGGQWTLFSPDETPDLHEIYGAEFEERYAYYEKMADDGKIKLWKRMAAADLWKKMIGMLFETGHPWITWKDPSNIRSPQDHCGVVHSSNLCTEITLNTAANETAVCNLGSLNFAKFVVNGKFDEAMVGKVVQVAMRMLDNVIDVNYYPTEDAKRGNMRHRPVGLGVRGYHDALYMLGINFDSAESVQFADESMEIVSYYAILASSKLAKERGTYSTYQGSKWDRGIFPADTVELLEKERGEKIEVKRGGKLNWAPVYEHVKKHGMRNSNTMAI</sequence>
<dbReference type="GO" id="GO:0005971">
    <property type="term" value="C:ribonucleoside-diphosphate reductase complex"/>
    <property type="evidence" value="ECO:0007669"/>
    <property type="project" value="TreeGrafter"/>
</dbReference>
<dbReference type="SUPFAM" id="SSF48168">
    <property type="entry name" value="R1 subunit of ribonucleotide reductase, N-terminal domain"/>
    <property type="match status" value="1"/>
</dbReference>
<evidence type="ECO:0000256" key="9">
    <source>
        <dbReference type="PROSITE-ProRule" id="PRU00492"/>
    </source>
</evidence>
<dbReference type="GO" id="GO:0004748">
    <property type="term" value="F:ribonucleoside-diphosphate reductase activity, thioredoxin disulfide as acceptor"/>
    <property type="evidence" value="ECO:0007669"/>
    <property type="project" value="UniProtKB-EC"/>
</dbReference>
<dbReference type="Pfam" id="PF03477">
    <property type="entry name" value="ATP-cone"/>
    <property type="match status" value="2"/>
</dbReference>
<dbReference type="AlphaFoldDB" id="A0A1F5P3Z2"/>
<accession>A0A1F5P3Z2</accession>
<dbReference type="GO" id="GO:0005524">
    <property type="term" value="F:ATP binding"/>
    <property type="evidence" value="ECO:0007669"/>
    <property type="project" value="UniProtKB-UniRule"/>
</dbReference>
<dbReference type="PROSITE" id="PS51161">
    <property type="entry name" value="ATP_CONE"/>
    <property type="match status" value="2"/>
</dbReference>
<proteinExistence type="inferred from homology"/>
<dbReference type="Proteomes" id="UP000176339">
    <property type="component" value="Unassembled WGS sequence"/>
</dbReference>
<organism evidence="12 13">
    <name type="scientific">Candidatus Doudnabacteria bacterium RIFCSPHIGHO2_01_FULL_49_9</name>
    <dbReference type="NCBI Taxonomy" id="1817827"/>
    <lineage>
        <taxon>Bacteria</taxon>
        <taxon>Candidatus Doudnaibacteriota</taxon>
    </lineage>
</organism>
<protein>
    <recommendedName>
        <fullName evidence="2 10">Ribonucleoside-diphosphate reductase</fullName>
        <ecNumber evidence="2 10">1.17.4.1</ecNumber>
    </recommendedName>
</protein>
<dbReference type="Pfam" id="PF00317">
    <property type="entry name" value="Ribonuc_red_lgN"/>
    <property type="match status" value="1"/>
</dbReference>
<dbReference type="GO" id="GO:0009263">
    <property type="term" value="P:deoxyribonucleotide biosynthetic process"/>
    <property type="evidence" value="ECO:0007669"/>
    <property type="project" value="UniProtKB-KW"/>
</dbReference>
<comment type="similarity">
    <text evidence="1 10">Belongs to the ribonucleoside diphosphate reductase large chain family.</text>
</comment>
<dbReference type="PANTHER" id="PTHR11573:SF6">
    <property type="entry name" value="RIBONUCLEOSIDE-DIPHOSPHATE REDUCTASE LARGE SUBUNIT"/>
    <property type="match status" value="1"/>
</dbReference>
<feature type="domain" description="ATP-cone" evidence="11">
    <location>
        <begin position="112"/>
        <end position="202"/>
    </location>
</feature>
<dbReference type="Gene3D" id="3.20.70.20">
    <property type="match status" value="1"/>
</dbReference>
<keyword evidence="5 9" id="KW-0067">ATP-binding</keyword>
<evidence type="ECO:0000256" key="7">
    <source>
        <dbReference type="ARBA" id="ARBA00023116"/>
    </source>
</evidence>
<comment type="function">
    <text evidence="10">Provides the precursors necessary for DNA synthesis. Catalyzes the biosynthesis of deoxyribonucleotides from the corresponding ribonucleotides.</text>
</comment>
<dbReference type="InterPro" id="IPR013509">
    <property type="entry name" value="RNR_lsu_N"/>
</dbReference>
<dbReference type="InterPro" id="IPR039718">
    <property type="entry name" value="Rrm1"/>
</dbReference>
<feature type="domain" description="ATP-cone" evidence="11">
    <location>
        <begin position="3"/>
        <end position="96"/>
    </location>
</feature>
<dbReference type="UniPathway" id="UPA00326"/>
<dbReference type="SUPFAM" id="SSF51998">
    <property type="entry name" value="PFL-like glycyl radical enzymes"/>
    <property type="match status" value="1"/>
</dbReference>
<gene>
    <name evidence="12" type="ORF">A2846_03580</name>
</gene>
<dbReference type="InterPro" id="IPR013346">
    <property type="entry name" value="NrdE_NrdA_C"/>
</dbReference>
<keyword evidence="3" id="KW-0021">Allosteric enzyme</keyword>
<dbReference type="InterPro" id="IPR008926">
    <property type="entry name" value="RNR_R1-su_N"/>
</dbReference>
<keyword evidence="4 9" id="KW-0547">Nucleotide-binding</keyword>
<evidence type="ECO:0000259" key="11">
    <source>
        <dbReference type="PROSITE" id="PS51161"/>
    </source>
</evidence>
<dbReference type="PRINTS" id="PR01183">
    <property type="entry name" value="RIBORDTASEM1"/>
</dbReference>
<evidence type="ECO:0000256" key="6">
    <source>
        <dbReference type="ARBA" id="ARBA00023002"/>
    </source>
</evidence>
<comment type="catalytic activity">
    <reaction evidence="8 10">
        <text>a 2'-deoxyribonucleoside 5'-diphosphate + [thioredoxin]-disulfide + H2O = a ribonucleoside 5'-diphosphate + [thioredoxin]-dithiol</text>
        <dbReference type="Rhea" id="RHEA:23252"/>
        <dbReference type="Rhea" id="RHEA-COMP:10698"/>
        <dbReference type="Rhea" id="RHEA-COMP:10700"/>
        <dbReference type="ChEBI" id="CHEBI:15377"/>
        <dbReference type="ChEBI" id="CHEBI:29950"/>
        <dbReference type="ChEBI" id="CHEBI:50058"/>
        <dbReference type="ChEBI" id="CHEBI:57930"/>
        <dbReference type="ChEBI" id="CHEBI:73316"/>
        <dbReference type="EC" id="1.17.4.1"/>
    </reaction>
</comment>
<feature type="non-terminal residue" evidence="12">
    <location>
        <position position="733"/>
    </location>
</feature>
<evidence type="ECO:0000256" key="3">
    <source>
        <dbReference type="ARBA" id="ARBA00022533"/>
    </source>
</evidence>
<comment type="caution">
    <text evidence="12">The sequence shown here is derived from an EMBL/GenBank/DDBJ whole genome shotgun (WGS) entry which is preliminary data.</text>
</comment>
<dbReference type="Pfam" id="PF02867">
    <property type="entry name" value="Ribonuc_red_lgC"/>
    <property type="match status" value="1"/>
</dbReference>
<evidence type="ECO:0000256" key="2">
    <source>
        <dbReference type="ARBA" id="ARBA00012274"/>
    </source>
</evidence>
<evidence type="ECO:0000313" key="13">
    <source>
        <dbReference type="Proteomes" id="UP000176339"/>
    </source>
</evidence>
<evidence type="ECO:0000256" key="5">
    <source>
        <dbReference type="ARBA" id="ARBA00022840"/>
    </source>
</evidence>
<reference evidence="12 13" key="1">
    <citation type="journal article" date="2016" name="Nat. Commun.">
        <title>Thousands of microbial genomes shed light on interconnected biogeochemical processes in an aquifer system.</title>
        <authorList>
            <person name="Anantharaman K."/>
            <person name="Brown C.T."/>
            <person name="Hug L.A."/>
            <person name="Sharon I."/>
            <person name="Castelle C.J."/>
            <person name="Probst A.J."/>
            <person name="Thomas B.C."/>
            <person name="Singh A."/>
            <person name="Wilkins M.J."/>
            <person name="Karaoz U."/>
            <person name="Brodie E.L."/>
            <person name="Williams K.H."/>
            <person name="Hubbard S.S."/>
            <person name="Banfield J.F."/>
        </authorList>
    </citation>
    <scope>NUCLEOTIDE SEQUENCE [LARGE SCALE GENOMIC DNA]</scope>
</reference>
<dbReference type="EC" id="1.17.4.1" evidence="2 10"/>
<keyword evidence="6 10" id="KW-0560">Oxidoreductase</keyword>
<dbReference type="PANTHER" id="PTHR11573">
    <property type="entry name" value="RIBONUCLEOSIDE-DIPHOSPHATE REDUCTASE LARGE CHAIN"/>
    <property type="match status" value="1"/>
</dbReference>
<evidence type="ECO:0000313" key="12">
    <source>
        <dbReference type="EMBL" id="OGE84583.1"/>
    </source>
</evidence>
<dbReference type="NCBIfam" id="TIGR02506">
    <property type="entry name" value="NrdE_NrdA"/>
    <property type="match status" value="1"/>
</dbReference>
<dbReference type="InterPro" id="IPR005144">
    <property type="entry name" value="ATP-cone_dom"/>
</dbReference>
<evidence type="ECO:0000256" key="10">
    <source>
        <dbReference type="RuleBase" id="RU003410"/>
    </source>
</evidence>
<name>A0A1F5P3Z2_9BACT</name>
<dbReference type="InterPro" id="IPR000788">
    <property type="entry name" value="RNR_lg_C"/>
</dbReference>